<proteinExistence type="predicted"/>
<name>A0A8X6G3F0_TRICU</name>
<gene>
    <name evidence="1" type="ORF">TNCT_622851</name>
</gene>
<keyword evidence="2" id="KW-1185">Reference proteome</keyword>
<reference evidence="1" key="1">
    <citation type="submission" date="2020-07" db="EMBL/GenBank/DDBJ databases">
        <title>Multicomponent nature underlies the extraordinary mechanical properties of spider dragline silk.</title>
        <authorList>
            <person name="Kono N."/>
            <person name="Nakamura H."/>
            <person name="Mori M."/>
            <person name="Yoshida Y."/>
            <person name="Ohtoshi R."/>
            <person name="Malay A.D."/>
            <person name="Moran D.A.P."/>
            <person name="Tomita M."/>
            <person name="Numata K."/>
            <person name="Arakawa K."/>
        </authorList>
    </citation>
    <scope>NUCLEOTIDE SEQUENCE</scope>
</reference>
<evidence type="ECO:0000313" key="1">
    <source>
        <dbReference type="EMBL" id="GFQ94662.1"/>
    </source>
</evidence>
<dbReference type="EMBL" id="BMAO01014394">
    <property type="protein sequence ID" value="GFQ94662.1"/>
    <property type="molecule type" value="Genomic_DNA"/>
</dbReference>
<evidence type="ECO:0000313" key="2">
    <source>
        <dbReference type="Proteomes" id="UP000887116"/>
    </source>
</evidence>
<dbReference type="AlphaFoldDB" id="A0A8X6G3F0"/>
<accession>A0A8X6G3F0</accession>
<dbReference type="Proteomes" id="UP000887116">
    <property type="component" value="Unassembled WGS sequence"/>
</dbReference>
<protein>
    <submittedName>
        <fullName evidence="1">Uncharacterized protein</fullName>
    </submittedName>
</protein>
<sequence>MTHIPCSDKIRASTCILHYDKRMVLLGEGPTLLLDNGGKMKPSYSTMTLCGGGANLDGGKMEPSYWLRTGDLLLLLALVMSSVPG</sequence>
<comment type="caution">
    <text evidence="1">The sequence shown here is derived from an EMBL/GenBank/DDBJ whole genome shotgun (WGS) entry which is preliminary data.</text>
</comment>
<organism evidence="1 2">
    <name type="scientific">Trichonephila clavata</name>
    <name type="common">Joro spider</name>
    <name type="synonym">Nephila clavata</name>
    <dbReference type="NCBI Taxonomy" id="2740835"/>
    <lineage>
        <taxon>Eukaryota</taxon>
        <taxon>Metazoa</taxon>
        <taxon>Ecdysozoa</taxon>
        <taxon>Arthropoda</taxon>
        <taxon>Chelicerata</taxon>
        <taxon>Arachnida</taxon>
        <taxon>Araneae</taxon>
        <taxon>Araneomorphae</taxon>
        <taxon>Entelegynae</taxon>
        <taxon>Araneoidea</taxon>
        <taxon>Nephilidae</taxon>
        <taxon>Trichonephila</taxon>
    </lineage>
</organism>